<feature type="non-terminal residue" evidence="2">
    <location>
        <position position="228"/>
    </location>
</feature>
<dbReference type="EMBL" id="GEDC01012544">
    <property type="protein sequence ID" value="JAS24754.1"/>
    <property type="molecule type" value="Transcribed_RNA"/>
</dbReference>
<proteinExistence type="predicted"/>
<evidence type="ECO:0000313" key="2">
    <source>
        <dbReference type="EMBL" id="JAS24754.1"/>
    </source>
</evidence>
<dbReference type="PANTHER" id="PTHR28495:SF1">
    <property type="entry name" value="GENE, 17266-RELATED"/>
    <property type="match status" value="1"/>
</dbReference>
<feature type="domain" description="DUF4708" evidence="1">
    <location>
        <begin position="8"/>
        <end position="228"/>
    </location>
</feature>
<name>A0A1B6DGE8_9HEMI</name>
<organism evidence="2">
    <name type="scientific">Clastoptera arizonana</name>
    <name type="common">Arizona spittle bug</name>
    <dbReference type="NCBI Taxonomy" id="38151"/>
    <lineage>
        <taxon>Eukaryota</taxon>
        <taxon>Metazoa</taxon>
        <taxon>Ecdysozoa</taxon>
        <taxon>Arthropoda</taxon>
        <taxon>Hexapoda</taxon>
        <taxon>Insecta</taxon>
        <taxon>Pterygota</taxon>
        <taxon>Neoptera</taxon>
        <taxon>Paraneoptera</taxon>
        <taxon>Hemiptera</taxon>
        <taxon>Auchenorrhyncha</taxon>
        <taxon>Cercopoidea</taxon>
        <taxon>Clastopteridae</taxon>
        <taxon>Clastoptera</taxon>
    </lineage>
</organism>
<accession>A0A1B6DGE8</accession>
<dbReference type="AlphaFoldDB" id="A0A1B6DGE8"/>
<dbReference type="PANTHER" id="PTHR28495">
    <property type="entry name" value="HYPOTHETICAL PROTEIN LOC100359752"/>
    <property type="match status" value="1"/>
</dbReference>
<gene>
    <name evidence="2" type="ORF">g.17932</name>
</gene>
<sequence length="228" mass="26171">MSEEVSIVLFARVPKHSDLCCVIATINSEPKKDKLINDYHCQILKCRCLIFTEPEVIASPVLGAIKQIYVIVSRTFYESRKLNHHLEKLNMKGHQPMPVTNTVYESCLRYTFLARLAPSWNQVDKYLIQGRDFLKATTPLNAVKLDIVMTEKDMHIVVWALRMFLPQIDPQDFLSPNQNMSSNNIPTHFVWNISCGSHFIHVLPSMNKARAVMFSGKIPESSAFRSYK</sequence>
<protein>
    <recommendedName>
        <fullName evidence="1">DUF4708 domain-containing protein</fullName>
    </recommendedName>
</protein>
<reference evidence="2" key="1">
    <citation type="submission" date="2015-12" db="EMBL/GenBank/DDBJ databases">
        <title>De novo transcriptome assembly of four potential Pierce s Disease insect vectors from Arizona vineyards.</title>
        <authorList>
            <person name="Tassone E.E."/>
        </authorList>
    </citation>
    <scope>NUCLEOTIDE SEQUENCE</scope>
</reference>
<dbReference type="InterPro" id="IPR031643">
    <property type="entry name" value="DUF4708"/>
</dbReference>
<evidence type="ECO:0000259" key="1">
    <source>
        <dbReference type="Pfam" id="PF15813"/>
    </source>
</evidence>
<dbReference type="Pfam" id="PF15813">
    <property type="entry name" value="DUF4708"/>
    <property type="match status" value="1"/>
</dbReference>